<proteinExistence type="predicted"/>
<feature type="compositionally biased region" description="Low complexity" evidence="1">
    <location>
        <begin position="42"/>
        <end position="59"/>
    </location>
</feature>
<comment type="caution">
    <text evidence="2">The sequence shown here is derived from an EMBL/GenBank/DDBJ whole genome shotgun (WGS) entry which is preliminary data.</text>
</comment>
<evidence type="ECO:0000313" key="2">
    <source>
        <dbReference type="EMBL" id="TMW57049.1"/>
    </source>
</evidence>
<keyword evidence="3" id="KW-1185">Reference proteome</keyword>
<reference evidence="2" key="1">
    <citation type="submission" date="2019-03" db="EMBL/GenBank/DDBJ databases">
        <title>Long read genome sequence of the mycoparasitic Pythium oligandrum ATCC 38472 isolated from sugarbeet rhizosphere.</title>
        <authorList>
            <person name="Gaulin E."/>
        </authorList>
    </citation>
    <scope>NUCLEOTIDE SEQUENCE</scope>
    <source>
        <strain evidence="2">ATCC 38472_TT</strain>
    </source>
</reference>
<dbReference type="Proteomes" id="UP000794436">
    <property type="component" value="Unassembled WGS sequence"/>
</dbReference>
<protein>
    <submittedName>
        <fullName evidence="2">Uncharacterized protein</fullName>
    </submittedName>
</protein>
<feature type="region of interest" description="Disordered" evidence="1">
    <location>
        <begin position="172"/>
        <end position="194"/>
    </location>
</feature>
<dbReference type="EMBL" id="SPLM01000144">
    <property type="protein sequence ID" value="TMW57049.1"/>
    <property type="molecule type" value="Genomic_DNA"/>
</dbReference>
<evidence type="ECO:0000256" key="1">
    <source>
        <dbReference type="SAM" id="MobiDB-lite"/>
    </source>
</evidence>
<dbReference type="OrthoDB" id="10649234at2759"/>
<evidence type="ECO:0000313" key="3">
    <source>
        <dbReference type="Proteomes" id="UP000794436"/>
    </source>
</evidence>
<organism evidence="2 3">
    <name type="scientific">Pythium oligandrum</name>
    <name type="common">Mycoparasitic fungus</name>
    <dbReference type="NCBI Taxonomy" id="41045"/>
    <lineage>
        <taxon>Eukaryota</taxon>
        <taxon>Sar</taxon>
        <taxon>Stramenopiles</taxon>
        <taxon>Oomycota</taxon>
        <taxon>Peronosporomycetes</taxon>
        <taxon>Pythiales</taxon>
        <taxon>Pythiaceae</taxon>
        <taxon>Pythium</taxon>
    </lineage>
</organism>
<accession>A0A8K1C5X6</accession>
<name>A0A8K1C5X6_PYTOL</name>
<gene>
    <name evidence="2" type="ORF">Poli38472_002974</name>
</gene>
<feature type="region of interest" description="Disordered" evidence="1">
    <location>
        <begin position="1"/>
        <end position="154"/>
    </location>
</feature>
<feature type="compositionally biased region" description="Polar residues" evidence="1">
    <location>
        <begin position="21"/>
        <end position="41"/>
    </location>
</feature>
<sequence length="232" mass="24720">MTLQVDAAEASAPPTHVGGAQLQSISEEQTAQADTMTIAQVTTYSTSSTSMRMPSMRSSFGANPMMQATLPREAGDDPLASPVGFKPEPIDEDEPTPAPQVEEKPAPAPAPTTRSFLPSFARRRAAPAPAAPAPAAAADTAKQPPSLRRGTSAPLSASLLVSKVTPMLKRVVSGSVKTPAPPPAPTRAEHQDEDNIMDEQQHDLLLQMMQVPMKRRQSQVPLMSFGHEQPDW</sequence>
<dbReference type="AlphaFoldDB" id="A0A8K1C5X6"/>